<comment type="function">
    <text evidence="12">Catalyzes the acylation of glycosyl-4,4'-diaponeurosporenoate, i.e. the esterification of glucose at the C6'' position with the carboxyl group of the C(15) fatty acid 12-methyltetradecanoic acid, to yield staphyloxanthin. This is the last step in the biosynthesis of this orange pigment, present in most staphylococci strains.</text>
</comment>
<keyword evidence="2" id="KW-1003">Cell membrane</keyword>
<evidence type="ECO:0000256" key="6">
    <source>
        <dbReference type="ARBA" id="ARBA00022989"/>
    </source>
</evidence>
<evidence type="ECO:0000313" key="16">
    <source>
        <dbReference type="Proteomes" id="UP000824035"/>
    </source>
</evidence>
<dbReference type="GO" id="GO:0005886">
    <property type="term" value="C:plasma membrane"/>
    <property type="evidence" value="ECO:0007669"/>
    <property type="project" value="UniProtKB-SubCell"/>
</dbReference>
<sequence>MKRCMKRAARLAAVGAAAALAAALLWPGSLSTAVAVTLLTVCYHLWMRLLVGGVFDRRMNNRCDLGHPWFTPRRWEPALWRALRVKRWKVGVPSWEPELFDTKERSLEEVAMAMCQAELVHETCAVLSFLPLAAVPWLGAAPVFLLTSLAAALLDLMFVFLQRYNRPRLLRLMQRRKKQ</sequence>
<keyword evidence="5 14" id="KW-0732">Signal</keyword>
<dbReference type="GO" id="GO:0016746">
    <property type="term" value="F:acyltransferase activity"/>
    <property type="evidence" value="ECO:0007669"/>
    <property type="project" value="UniProtKB-KW"/>
</dbReference>
<keyword evidence="6 13" id="KW-1133">Transmembrane helix</keyword>
<name>A0A9D2IYS0_9FIRM</name>
<accession>A0A9D2IYS0</accession>
<keyword evidence="7 13" id="KW-0472">Membrane</keyword>
<evidence type="ECO:0000256" key="11">
    <source>
        <dbReference type="ARBA" id="ARBA00023667"/>
    </source>
</evidence>
<comment type="pathway">
    <text evidence="9">Carotenoid biosynthesis; staphyloxanthin biosynthesis; staphyloxanthin from farnesyl diphosphate: step 5/5.</text>
</comment>
<evidence type="ECO:0000256" key="8">
    <source>
        <dbReference type="ARBA" id="ARBA00023315"/>
    </source>
</evidence>
<evidence type="ECO:0000256" key="10">
    <source>
        <dbReference type="ARBA" id="ARBA00023603"/>
    </source>
</evidence>
<keyword evidence="3" id="KW-0808">Transferase</keyword>
<dbReference type="Pfam" id="PF18927">
    <property type="entry name" value="CrtO"/>
    <property type="match status" value="1"/>
</dbReference>
<evidence type="ECO:0000256" key="4">
    <source>
        <dbReference type="ARBA" id="ARBA00022692"/>
    </source>
</evidence>
<evidence type="ECO:0000256" key="13">
    <source>
        <dbReference type="SAM" id="Phobius"/>
    </source>
</evidence>
<feature type="chain" id="PRO_5039293095" description="Glycosyl-4,4'-diaponeurosporenoate acyltransferase" evidence="14">
    <location>
        <begin position="22"/>
        <end position="179"/>
    </location>
</feature>
<feature type="transmembrane region" description="Helical" evidence="13">
    <location>
        <begin position="137"/>
        <end position="161"/>
    </location>
</feature>
<dbReference type="EMBL" id="DXBV01000048">
    <property type="protein sequence ID" value="HIZ30635.1"/>
    <property type="molecule type" value="Genomic_DNA"/>
</dbReference>
<evidence type="ECO:0000256" key="7">
    <source>
        <dbReference type="ARBA" id="ARBA00023136"/>
    </source>
</evidence>
<organism evidence="15 16">
    <name type="scientific">Candidatus Allofournierella merdipullorum</name>
    <dbReference type="NCBI Taxonomy" id="2838595"/>
    <lineage>
        <taxon>Bacteria</taxon>
        <taxon>Bacillati</taxon>
        <taxon>Bacillota</taxon>
        <taxon>Clostridia</taxon>
        <taxon>Eubacteriales</taxon>
        <taxon>Oscillospiraceae</taxon>
        <taxon>Allofournierella</taxon>
    </lineage>
</organism>
<comment type="caution">
    <text evidence="15">The sequence shown here is derived from an EMBL/GenBank/DDBJ whole genome shotgun (WGS) entry which is preliminary data.</text>
</comment>
<evidence type="ECO:0000256" key="1">
    <source>
        <dbReference type="ARBA" id="ARBA00004162"/>
    </source>
</evidence>
<evidence type="ECO:0000256" key="2">
    <source>
        <dbReference type="ARBA" id="ARBA00022475"/>
    </source>
</evidence>
<dbReference type="Proteomes" id="UP000824035">
    <property type="component" value="Unassembled WGS sequence"/>
</dbReference>
<comment type="subcellular location">
    <subcellularLocation>
        <location evidence="1">Cell membrane</location>
        <topology evidence="1">Single-pass membrane protein</topology>
    </subcellularLocation>
</comment>
<evidence type="ECO:0000256" key="5">
    <source>
        <dbReference type="ARBA" id="ARBA00022729"/>
    </source>
</evidence>
<protein>
    <recommendedName>
        <fullName evidence="11">Glycosyl-4,4'-diaponeurosporenoate acyltransferase</fullName>
    </recommendedName>
</protein>
<dbReference type="InterPro" id="IPR044021">
    <property type="entry name" value="CrtO"/>
</dbReference>
<reference evidence="15" key="2">
    <citation type="submission" date="2021-04" db="EMBL/GenBank/DDBJ databases">
        <authorList>
            <person name="Gilroy R."/>
        </authorList>
    </citation>
    <scope>NUCLEOTIDE SEQUENCE</scope>
    <source>
        <strain evidence="15">ChiGjej4B4-18154</strain>
    </source>
</reference>
<evidence type="ECO:0000256" key="9">
    <source>
        <dbReference type="ARBA" id="ARBA00023588"/>
    </source>
</evidence>
<keyword evidence="8" id="KW-0012">Acyltransferase</keyword>
<keyword evidence="4 13" id="KW-0812">Transmembrane</keyword>
<evidence type="ECO:0000313" key="15">
    <source>
        <dbReference type="EMBL" id="HIZ30635.1"/>
    </source>
</evidence>
<evidence type="ECO:0000256" key="14">
    <source>
        <dbReference type="SAM" id="SignalP"/>
    </source>
</evidence>
<dbReference type="AlphaFoldDB" id="A0A9D2IYS0"/>
<comment type="similarity">
    <text evidence="10">Belongs to the acyltransferase CrtO family.</text>
</comment>
<reference evidence="15" key="1">
    <citation type="journal article" date="2021" name="PeerJ">
        <title>Extensive microbial diversity within the chicken gut microbiome revealed by metagenomics and culture.</title>
        <authorList>
            <person name="Gilroy R."/>
            <person name="Ravi A."/>
            <person name="Getino M."/>
            <person name="Pursley I."/>
            <person name="Horton D.L."/>
            <person name="Alikhan N.F."/>
            <person name="Baker D."/>
            <person name="Gharbi K."/>
            <person name="Hall N."/>
            <person name="Watson M."/>
            <person name="Adriaenssens E.M."/>
            <person name="Foster-Nyarko E."/>
            <person name="Jarju S."/>
            <person name="Secka A."/>
            <person name="Antonio M."/>
            <person name="Oren A."/>
            <person name="Chaudhuri R.R."/>
            <person name="La Ragione R."/>
            <person name="Hildebrand F."/>
            <person name="Pallen M.J."/>
        </authorList>
    </citation>
    <scope>NUCLEOTIDE SEQUENCE</scope>
    <source>
        <strain evidence="15">ChiGjej4B4-18154</strain>
    </source>
</reference>
<evidence type="ECO:0000256" key="3">
    <source>
        <dbReference type="ARBA" id="ARBA00022679"/>
    </source>
</evidence>
<gene>
    <name evidence="15" type="ORF">H9813_05300</name>
</gene>
<proteinExistence type="inferred from homology"/>
<evidence type="ECO:0000256" key="12">
    <source>
        <dbReference type="ARBA" id="ARBA00025324"/>
    </source>
</evidence>
<feature type="signal peptide" evidence="14">
    <location>
        <begin position="1"/>
        <end position="21"/>
    </location>
</feature>